<dbReference type="InterPro" id="IPR036890">
    <property type="entry name" value="HATPase_C_sf"/>
</dbReference>
<dbReference type="PROSITE" id="PS50109">
    <property type="entry name" value="HIS_KIN"/>
    <property type="match status" value="1"/>
</dbReference>
<evidence type="ECO:0000259" key="12">
    <source>
        <dbReference type="PROSITE" id="PS50109"/>
    </source>
</evidence>
<dbReference type="InterPro" id="IPR050428">
    <property type="entry name" value="TCS_sensor_his_kinase"/>
</dbReference>
<accession>A0ABP9AQ23</accession>
<evidence type="ECO:0000256" key="5">
    <source>
        <dbReference type="ARBA" id="ARBA00022679"/>
    </source>
</evidence>
<dbReference type="PANTHER" id="PTHR45436">
    <property type="entry name" value="SENSOR HISTIDINE KINASE YKOH"/>
    <property type="match status" value="1"/>
</dbReference>
<keyword evidence="8 11" id="KW-1133">Transmembrane helix</keyword>
<dbReference type="SMART" id="SM00304">
    <property type="entry name" value="HAMP"/>
    <property type="match status" value="1"/>
</dbReference>
<reference evidence="15" key="1">
    <citation type="journal article" date="2019" name="Int. J. Syst. Evol. Microbiol.">
        <title>The Global Catalogue of Microorganisms (GCM) 10K type strain sequencing project: providing services to taxonomists for standard genome sequencing and annotation.</title>
        <authorList>
            <consortium name="The Broad Institute Genomics Platform"/>
            <consortium name="The Broad Institute Genome Sequencing Center for Infectious Disease"/>
            <person name="Wu L."/>
            <person name="Ma J."/>
        </authorList>
    </citation>
    <scope>NUCLEOTIDE SEQUENCE [LARGE SCALE GENOMIC DNA]</scope>
    <source>
        <strain evidence="15">JCM 18200</strain>
    </source>
</reference>
<feature type="transmembrane region" description="Helical" evidence="11">
    <location>
        <begin position="12"/>
        <end position="30"/>
    </location>
</feature>
<keyword evidence="7 14" id="KW-0418">Kinase</keyword>
<evidence type="ECO:0000256" key="6">
    <source>
        <dbReference type="ARBA" id="ARBA00022692"/>
    </source>
</evidence>
<keyword evidence="9" id="KW-0902">Two-component regulatory system</keyword>
<evidence type="ECO:0000256" key="11">
    <source>
        <dbReference type="SAM" id="Phobius"/>
    </source>
</evidence>
<name>A0ABP9AQ23_9SPHI</name>
<evidence type="ECO:0000256" key="9">
    <source>
        <dbReference type="ARBA" id="ARBA00023012"/>
    </source>
</evidence>
<dbReference type="InterPro" id="IPR003661">
    <property type="entry name" value="HisK_dim/P_dom"/>
</dbReference>
<gene>
    <name evidence="14" type="ORF">GCM10023231_09980</name>
</gene>
<keyword evidence="5" id="KW-0808">Transferase</keyword>
<dbReference type="EC" id="2.7.13.3" evidence="3"/>
<comment type="subcellular location">
    <subcellularLocation>
        <location evidence="2">Membrane</location>
    </subcellularLocation>
</comment>
<keyword evidence="4" id="KW-0597">Phosphoprotein</keyword>
<dbReference type="EMBL" id="BAABIQ010000005">
    <property type="protein sequence ID" value="GAA4784296.1"/>
    <property type="molecule type" value="Genomic_DNA"/>
</dbReference>
<proteinExistence type="predicted"/>
<protein>
    <recommendedName>
        <fullName evidence="3">histidine kinase</fullName>
        <ecNumber evidence="3">2.7.13.3</ecNumber>
    </recommendedName>
</protein>
<dbReference type="SMART" id="SM00387">
    <property type="entry name" value="HATPase_c"/>
    <property type="match status" value="1"/>
</dbReference>
<evidence type="ECO:0000256" key="4">
    <source>
        <dbReference type="ARBA" id="ARBA00022553"/>
    </source>
</evidence>
<dbReference type="Gene3D" id="1.10.287.130">
    <property type="match status" value="1"/>
</dbReference>
<dbReference type="InterPro" id="IPR003660">
    <property type="entry name" value="HAMP_dom"/>
</dbReference>
<evidence type="ECO:0000313" key="14">
    <source>
        <dbReference type="EMBL" id="GAA4784296.1"/>
    </source>
</evidence>
<dbReference type="RefSeq" id="WP_345230622.1">
    <property type="nucleotide sequence ID" value="NZ_BAABIQ010000005.1"/>
</dbReference>
<evidence type="ECO:0000259" key="13">
    <source>
        <dbReference type="PROSITE" id="PS50885"/>
    </source>
</evidence>
<dbReference type="PROSITE" id="PS50885">
    <property type="entry name" value="HAMP"/>
    <property type="match status" value="1"/>
</dbReference>
<keyword evidence="10 11" id="KW-0472">Membrane</keyword>
<dbReference type="Gene3D" id="6.10.340.10">
    <property type="match status" value="1"/>
</dbReference>
<comment type="caution">
    <text evidence="14">The sequence shown here is derived from an EMBL/GenBank/DDBJ whole genome shotgun (WGS) entry which is preliminary data.</text>
</comment>
<dbReference type="InterPro" id="IPR005467">
    <property type="entry name" value="His_kinase_dom"/>
</dbReference>
<dbReference type="PANTHER" id="PTHR45436:SF5">
    <property type="entry name" value="SENSOR HISTIDINE KINASE TRCS"/>
    <property type="match status" value="1"/>
</dbReference>
<dbReference type="InterPro" id="IPR003594">
    <property type="entry name" value="HATPase_dom"/>
</dbReference>
<dbReference type="InterPro" id="IPR036097">
    <property type="entry name" value="HisK_dim/P_sf"/>
</dbReference>
<evidence type="ECO:0000313" key="15">
    <source>
        <dbReference type="Proteomes" id="UP001501411"/>
    </source>
</evidence>
<dbReference type="Gene3D" id="3.30.565.10">
    <property type="entry name" value="Histidine kinase-like ATPase, C-terminal domain"/>
    <property type="match status" value="1"/>
</dbReference>
<evidence type="ECO:0000256" key="7">
    <source>
        <dbReference type="ARBA" id="ARBA00022777"/>
    </source>
</evidence>
<feature type="domain" description="HAMP" evidence="13">
    <location>
        <begin position="176"/>
        <end position="230"/>
    </location>
</feature>
<evidence type="ECO:0000256" key="1">
    <source>
        <dbReference type="ARBA" id="ARBA00000085"/>
    </source>
</evidence>
<dbReference type="GO" id="GO:0016301">
    <property type="term" value="F:kinase activity"/>
    <property type="evidence" value="ECO:0007669"/>
    <property type="project" value="UniProtKB-KW"/>
</dbReference>
<keyword evidence="6 11" id="KW-0812">Transmembrane</keyword>
<dbReference type="SUPFAM" id="SSF47384">
    <property type="entry name" value="Homodimeric domain of signal transducing histidine kinase"/>
    <property type="match status" value="1"/>
</dbReference>
<dbReference type="Pfam" id="PF00512">
    <property type="entry name" value="HisKA"/>
    <property type="match status" value="1"/>
</dbReference>
<evidence type="ECO:0000256" key="2">
    <source>
        <dbReference type="ARBA" id="ARBA00004370"/>
    </source>
</evidence>
<feature type="domain" description="Histidine kinase" evidence="12">
    <location>
        <begin position="238"/>
        <end position="454"/>
    </location>
</feature>
<dbReference type="SUPFAM" id="SSF55874">
    <property type="entry name" value="ATPase domain of HSP90 chaperone/DNA topoisomerase II/histidine kinase"/>
    <property type="match status" value="1"/>
</dbReference>
<evidence type="ECO:0000256" key="10">
    <source>
        <dbReference type="ARBA" id="ARBA00023136"/>
    </source>
</evidence>
<dbReference type="Pfam" id="PF00672">
    <property type="entry name" value="HAMP"/>
    <property type="match status" value="1"/>
</dbReference>
<keyword evidence="15" id="KW-1185">Reference proteome</keyword>
<sequence length="460" mass="53081">MTLRLKLAWNTTLIVALILGLTFLGTYILFKQHNVRLFYERLQAHAITAAFFHLEKDELNAQKYQLVEQKYLEIRNESIRFYDKNNHAVFEHDTLNYSINAEVLEQIRINKVYYFSQQDRQFAGIFYRDNEGDFVVVVSAVDHDGQIQLDKLKLYLSLFFLFGLGLGFLLTQLLAKQTFSPFSKLIASVNTITAHNLHARLEIHGREKDELTSLTQAFNLLLERLEKGVNSQQNFLKHASHELKTPLATMISNLEVTLSRDRSNEEYRERMEALYTDALHINAIVEGLLLLSGLEASQDIQLTPTRIDELLWDLLEKTSIRYPSAIMEMNLDGMEENPHLLEVLANRDLLMIAIGNLVDNALKFSANQPVTLRLELELGMLRLAIQDQGIGIEVDELLPIFDLFYRSTKDPSIPGHGIGLYLSKQILDLHQIQIRIVPNHPKGTIFYLLFPDYHQKERLF</sequence>
<dbReference type="PRINTS" id="PR00344">
    <property type="entry name" value="BCTRLSENSOR"/>
</dbReference>
<evidence type="ECO:0000256" key="8">
    <source>
        <dbReference type="ARBA" id="ARBA00022989"/>
    </source>
</evidence>
<evidence type="ECO:0000256" key="3">
    <source>
        <dbReference type="ARBA" id="ARBA00012438"/>
    </source>
</evidence>
<dbReference type="Proteomes" id="UP001501411">
    <property type="component" value="Unassembled WGS sequence"/>
</dbReference>
<dbReference type="CDD" id="cd00082">
    <property type="entry name" value="HisKA"/>
    <property type="match status" value="1"/>
</dbReference>
<dbReference type="Pfam" id="PF02518">
    <property type="entry name" value="HATPase_c"/>
    <property type="match status" value="1"/>
</dbReference>
<organism evidence="14 15">
    <name type="scientific">Olivibacter ginsenosidimutans</name>
    <dbReference type="NCBI Taxonomy" id="1176537"/>
    <lineage>
        <taxon>Bacteria</taxon>
        <taxon>Pseudomonadati</taxon>
        <taxon>Bacteroidota</taxon>
        <taxon>Sphingobacteriia</taxon>
        <taxon>Sphingobacteriales</taxon>
        <taxon>Sphingobacteriaceae</taxon>
        <taxon>Olivibacter</taxon>
    </lineage>
</organism>
<dbReference type="InterPro" id="IPR004358">
    <property type="entry name" value="Sig_transdc_His_kin-like_C"/>
</dbReference>
<comment type="catalytic activity">
    <reaction evidence="1">
        <text>ATP + protein L-histidine = ADP + protein N-phospho-L-histidine.</text>
        <dbReference type="EC" id="2.7.13.3"/>
    </reaction>
</comment>
<dbReference type="SMART" id="SM00388">
    <property type="entry name" value="HisKA"/>
    <property type="match status" value="1"/>
</dbReference>
<dbReference type="CDD" id="cd06225">
    <property type="entry name" value="HAMP"/>
    <property type="match status" value="1"/>
</dbReference>